<evidence type="ECO:0000256" key="6">
    <source>
        <dbReference type="ARBA" id="ARBA00023211"/>
    </source>
</evidence>
<evidence type="ECO:0000256" key="3">
    <source>
        <dbReference type="ARBA" id="ARBA00022723"/>
    </source>
</evidence>
<feature type="domain" description="Thiamine pyrophosphate enzyme TPP-binding" evidence="9">
    <location>
        <begin position="449"/>
        <end position="565"/>
    </location>
</feature>
<dbReference type="Pfam" id="PF02776">
    <property type="entry name" value="TPP_enzyme_N"/>
    <property type="match status" value="1"/>
</dbReference>
<comment type="function">
    <text evidence="7">Catalyzes the thiamine diphosphate-dependent decarboxylation of 2-oxoglutarate and the subsequent addition of the resulting succinic semialdehyde-thiamine pyrophosphate anion to isochorismate to yield 2-succinyl-5-enolpyruvyl-6-hydroxy-3-cyclohexene-1-carboxylate (SEPHCHC).</text>
</comment>
<dbReference type="GO" id="GO:0070204">
    <property type="term" value="F:2-succinyl-5-enolpyruvyl-6-hydroxy-3-cyclohexene-1-carboxylic-acid synthase activity"/>
    <property type="evidence" value="ECO:0007669"/>
    <property type="project" value="UniProtKB-EC"/>
</dbReference>
<dbReference type="PIRSF" id="PIRSF004983">
    <property type="entry name" value="MenD"/>
    <property type="match status" value="1"/>
</dbReference>
<comment type="pathway">
    <text evidence="7">Quinol/quinone metabolism; menaquinone biosynthesis.</text>
</comment>
<comment type="caution">
    <text evidence="12">The sequence shown here is derived from an EMBL/GenBank/DDBJ whole genome shotgun (WGS) entry which is preliminary data.</text>
</comment>
<comment type="similarity">
    <text evidence="7">Belongs to the TPP enzyme family. MenD subfamily.</text>
</comment>
<dbReference type="CDD" id="cd07037">
    <property type="entry name" value="TPP_PYR_MenD"/>
    <property type="match status" value="1"/>
</dbReference>
<keyword evidence="5 7" id="KW-0786">Thiamine pyrophosphate</keyword>
<accession>A0ABU9EDF7</accession>
<keyword evidence="4 7" id="KW-0460">Magnesium</keyword>
<sequence length="591" mass="61528">MNRNTVHARVLVDELVRVGVTDLCIAPGSRSTPLILAAAARGPQGDGALRIRVFIDERSAAFFALGLGKATGRPAAVVTTSGTAVANLLPAVVESAWSETPLLLLTADRPARLREADANQVIDQRGIFGSYPVLALELPPPEVSDEALRHVRATAGRAVAASMGLPAGPVHLNLPYAKPLEPVPVPTDLPEGYPEAAEPGLSGRPDGGPWTRVGARRPRASVDEIEALARELEGAERGVIVAGPHPESERLGPVLRRFASAWGVPLLADPLSGGRHGPSAGATVIAGYDLLLRDPEAAAALRPDRIVRVGSAPTSAALVAWLGRHGDVPQTVVDAGRRWKDHQAIAHRSVPVCPVDALDRLTARGLAASGAEWLARWTRADEAVADQALAGPAHEGHLARAVVDALPPGTPLFVSSSMPVRDVDAFGGARDAALSVLGNRGASGIDGIVSTALGVAAGSGRATAALVGDLAFLHDLNGLLATRERDARLVLVVVNNDGGGIFHMLPVREREPAFTPYFATPHGADFEKAAGVYGVDYRRVAPEELGGSVSEALTSDRRGTLVLEVRTDRDDNSAAHAASVQRAIAAARSAL</sequence>
<keyword evidence="1 7" id="KW-0474">Menaquinone biosynthesis</keyword>
<evidence type="ECO:0000259" key="11">
    <source>
        <dbReference type="Pfam" id="PF16582"/>
    </source>
</evidence>
<reference evidence="12 13" key="1">
    <citation type="submission" date="2024-02" db="EMBL/GenBank/DDBJ databases">
        <title>A novel Gemmatimonadota bacterium.</title>
        <authorList>
            <person name="Du Z.-J."/>
            <person name="Ye Y.-Q."/>
        </authorList>
    </citation>
    <scope>NUCLEOTIDE SEQUENCE [LARGE SCALE GENOMIC DNA]</scope>
    <source>
        <strain evidence="12 13">DH-20</strain>
    </source>
</reference>
<evidence type="ECO:0000259" key="10">
    <source>
        <dbReference type="Pfam" id="PF02776"/>
    </source>
</evidence>
<dbReference type="RefSeq" id="WP_405281146.1">
    <property type="nucleotide sequence ID" value="NZ_JBBHLI010000015.1"/>
</dbReference>
<dbReference type="PANTHER" id="PTHR42916:SF1">
    <property type="entry name" value="PROTEIN PHYLLO, CHLOROPLASTIC"/>
    <property type="match status" value="1"/>
</dbReference>
<dbReference type="EC" id="2.2.1.9" evidence="7"/>
<dbReference type="Pfam" id="PF16582">
    <property type="entry name" value="TPP_enzyme_M_2"/>
    <property type="match status" value="1"/>
</dbReference>
<dbReference type="EMBL" id="JBBHLI010000015">
    <property type="protein sequence ID" value="MEK9502781.1"/>
    <property type="molecule type" value="Genomic_DNA"/>
</dbReference>
<dbReference type="InterPro" id="IPR029035">
    <property type="entry name" value="DHS-like_NAD/FAD-binding_dom"/>
</dbReference>
<comment type="catalytic activity">
    <reaction evidence="7">
        <text>isochorismate + 2-oxoglutarate + H(+) = 5-enolpyruvoyl-6-hydroxy-2-succinyl-cyclohex-3-ene-1-carboxylate + CO2</text>
        <dbReference type="Rhea" id="RHEA:25593"/>
        <dbReference type="ChEBI" id="CHEBI:15378"/>
        <dbReference type="ChEBI" id="CHEBI:16526"/>
        <dbReference type="ChEBI" id="CHEBI:16810"/>
        <dbReference type="ChEBI" id="CHEBI:29780"/>
        <dbReference type="ChEBI" id="CHEBI:58818"/>
        <dbReference type="EC" id="2.2.1.9"/>
    </reaction>
</comment>
<evidence type="ECO:0000256" key="5">
    <source>
        <dbReference type="ARBA" id="ARBA00023052"/>
    </source>
</evidence>
<comment type="pathway">
    <text evidence="7">Quinol/quinone metabolism; 1,4-dihydroxy-2-naphthoate biosynthesis; 1,4-dihydroxy-2-naphthoate from chorismate: step 2/7.</text>
</comment>
<dbReference type="InterPro" id="IPR004433">
    <property type="entry name" value="MenaQ_synth_MenD"/>
</dbReference>
<comment type="cofactor">
    <cofactor evidence="7">
        <name>Mg(2+)</name>
        <dbReference type="ChEBI" id="CHEBI:18420"/>
    </cofactor>
    <cofactor evidence="7">
        <name>Mn(2+)</name>
        <dbReference type="ChEBI" id="CHEBI:29035"/>
    </cofactor>
</comment>
<dbReference type="InterPro" id="IPR032264">
    <property type="entry name" value="MenD_middle"/>
</dbReference>
<feature type="domain" description="Thiamine pyrophosphate enzyme N-terminal TPP-binding" evidence="10">
    <location>
        <begin position="8"/>
        <end position="124"/>
    </location>
</feature>
<dbReference type="NCBIfam" id="TIGR00173">
    <property type="entry name" value="menD"/>
    <property type="match status" value="1"/>
</dbReference>
<evidence type="ECO:0000256" key="7">
    <source>
        <dbReference type="HAMAP-Rule" id="MF_01659"/>
    </source>
</evidence>
<proteinExistence type="inferred from homology"/>
<dbReference type="SUPFAM" id="SSF52467">
    <property type="entry name" value="DHS-like NAD/FAD-binding domain"/>
    <property type="match status" value="1"/>
</dbReference>
<comment type="cofactor">
    <cofactor evidence="7">
        <name>thiamine diphosphate</name>
        <dbReference type="ChEBI" id="CHEBI:58937"/>
    </cofactor>
    <text evidence="7">Binds 1 thiamine pyrophosphate per subunit.</text>
</comment>
<dbReference type="InterPro" id="IPR029061">
    <property type="entry name" value="THDP-binding"/>
</dbReference>
<evidence type="ECO:0000256" key="8">
    <source>
        <dbReference type="SAM" id="MobiDB-lite"/>
    </source>
</evidence>
<protein>
    <recommendedName>
        <fullName evidence="7">2-succinyl-5-enolpyruvyl-6-hydroxy-3-cyclohexene-1-carboxylate synthase</fullName>
        <shortName evidence="7">SEPHCHC synthase</shortName>
        <ecNumber evidence="7">2.2.1.9</ecNumber>
    </recommendedName>
    <alternativeName>
        <fullName evidence="7">Menaquinone biosynthesis protein MenD</fullName>
    </alternativeName>
</protein>
<dbReference type="HAMAP" id="MF_01659">
    <property type="entry name" value="MenD"/>
    <property type="match status" value="1"/>
</dbReference>
<dbReference type="PANTHER" id="PTHR42916">
    <property type="entry name" value="2-SUCCINYL-5-ENOLPYRUVYL-6-HYDROXY-3-CYCLOHEXENE-1-CARBOXYLATE SYNTHASE"/>
    <property type="match status" value="1"/>
</dbReference>
<dbReference type="Pfam" id="PF02775">
    <property type="entry name" value="TPP_enzyme_C"/>
    <property type="match status" value="1"/>
</dbReference>
<evidence type="ECO:0000259" key="9">
    <source>
        <dbReference type="Pfam" id="PF02775"/>
    </source>
</evidence>
<dbReference type="Gene3D" id="3.40.50.970">
    <property type="match status" value="2"/>
</dbReference>
<gene>
    <name evidence="7 12" type="primary">menD</name>
    <name evidence="12" type="ORF">WI372_17425</name>
</gene>
<dbReference type="Proteomes" id="UP001484239">
    <property type="component" value="Unassembled WGS sequence"/>
</dbReference>
<evidence type="ECO:0000313" key="12">
    <source>
        <dbReference type="EMBL" id="MEK9502781.1"/>
    </source>
</evidence>
<evidence type="ECO:0000256" key="2">
    <source>
        <dbReference type="ARBA" id="ARBA00022679"/>
    </source>
</evidence>
<keyword evidence="13" id="KW-1185">Reference proteome</keyword>
<dbReference type="Gene3D" id="3.40.50.1220">
    <property type="entry name" value="TPP-binding domain"/>
    <property type="match status" value="1"/>
</dbReference>
<keyword evidence="3 7" id="KW-0479">Metal-binding</keyword>
<organism evidence="12 13">
    <name type="scientific">Gaopeijia maritima</name>
    <dbReference type="NCBI Taxonomy" id="3119007"/>
    <lineage>
        <taxon>Bacteria</taxon>
        <taxon>Pseudomonadati</taxon>
        <taxon>Gemmatimonadota</taxon>
        <taxon>Longimicrobiia</taxon>
        <taxon>Gaopeijiales</taxon>
        <taxon>Gaopeijiaceae</taxon>
        <taxon>Gaopeijia</taxon>
    </lineage>
</organism>
<evidence type="ECO:0000313" key="13">
    <source>
        <dbReference type="Proteomes" id="UP001484239"/>
    </source>
</evidence>
<evidence type="ECO:0000256" key="4">
    <source>
        <dbReference type="ARBA" id="ARBA00022842"/>
    </source>
</evidence>
<dbReference type="InterPro" id="IPR012001">
    <property type="entry name" value="Thiamin_PyroP_enz_TPP-bd_dom"/>
</dbReference>
<dbReference type="CDD" id="cd02009">
    <property type="entry name" value="TPP_SHCHC_synthase"/>
    <property type="match status" value="1"/>
</dbReference>
<feature type="domain" description="Menaquinone biosynthesis protein MenD middle" evidence="11">
    <location>
        <begin position="235"/>
        <end position="414"/>
    </location>
</feature>
<name>A0ABU9EDF7_9BACT</name>
<keyword evidence="2 7" id="KW-0808">Transferase</keyword>
<comment type="subunit">
    <text evidence="7">Homodimer.</text>
</comment>
<keyword evidence="6 7" id="KW-0464">Manganese</keyword>
<dbReference type="SUPFAM" id="SSF52518">
    <property type="entry name" value="Thiamin diphosphate-binding fold (THDP-binding)"/>
    <property type="match status" value="2"/>
</dbReference>
<feature type="region of interest" description="Disordered" evidence="8">
    <location>
        <begin position="187"/>
        <end position="214"/>
    </location>
</feature>
<evidence type="ECO:0000256" key="1">
    <source>
        <dbReference type="ARBA" id="ARBA00022428"/>
    </source>
</evidence>
<dbReference type="InterPro" id="IPR011766">
    <property type="entry name" value="TPP_enzyme_TPP-bd"/>
</dbReference>